<dbReference type="GO" id="GO:0097546">
    <property type="term" value="C:ciliary base"/>
    <property type="evidence" value="ECO:0007669"/>
    <property type="project" value="TreeGrafter"/>
</dbReference>
<reference evidence="6" key="1">
    <citation type="submission" date="2003-08" db="EMBL/GenBank/DDBJ databases">
        <authorList>
            <person name="Birren B."/>
            <person name="Nusbaum C."/>
            <person name="Abebe A."/>
            <person name="Abouelleil A."/>
            <person name="Adekoya E."/>
            <person name="Ait-zahra M."/>
            <person name="Allen N."/>
            <person name="Allen T."/>
            <person name="An P."/>
            <person name="Anderson M."/>
            <person name="Anderson S."/>
            <person name="Arachchi H."/>
            <person name="Armbruster J."/>
            <person name="Bachantsang P."/>
            <person name="Baldwin J."/>
            <person name="Barry A."/>
            <person name="Bayul T."/>
            <person name="Blitshsteyn B."/>
            <person name="Bloom T."/>
            <person name="Blye J."/>
            <person name="Boguslavskiy L."/>
            <person name="Borowsky M."/>
            <person name="Boukhgalter B."/>
            <person name="Brunache A."/>
            <person name="Butler J."/>
            <person name="Calixte N."/>
            <person name="Calvo S."/>
            <person name="Camarata J."/>
            <person name="Campo K."/>
            <person name="Chang J."/>
            <person name="Cheshatsang Y."/>
            <person name="Citroen M."/>
            <person name="Collymore A."/>
            <person name="Considine T."/>
            <person name="Cook A."/>
            <person name="Cooke P."/>
            <person name="Corum B."/>
            <person name="Cuomo C."/>
            <person name="David R."/>
            <person name="Dawoe T."/>
            <person name="Degray S."/>
            <person name="Dodge S."/>
            <person name="Dooley K."/>
            <person name="Dorje P."/>
            <person name="Dorjee K."/>
            <person name="Dorris L."/>
            <person name="Duffey N."/>
            <person name="Dupes A."/>
            <person name="Elkins T."/>
            <person name="Engels R."/>
            <person name="Erickson J."/>
            <person name="Farina A."/>
            <person name="Faro S."/>
            <person name="Ferreira P."/>
            <person name="Fischer H."/>
            <person name="Fitzgerald M."/>
            <person name="Foley K."/>
            <person name="Gage D."/>
            <person name="Galagan J."/>
            <person name="Gearin G."/>
            <person name="Gnerre S."/>
            <person name="Gnirke A."/>
            <person name="Goyette A."/>
            <person name="Graham J."/>
            <person name="Grandbois E."/>
            <person name="Gyaltsen K."/>
            <person name="Hafez N."/>
            <person name="Hagopian D."/>
            <person name="Hagos B."/>
            <person name="Hall J."/>
            <person name="Hatcher B."/>
            <person name="Heller A."/>
            <person name="Higgins H."/>
            <person name="Honan T."/>
            <person name="Horn A."/>
            <person name="Houde N."/>
            <person name="Hughes L."/>
            <person name="Hulme W."/>
            <person name="Husby E."/>
            <person name="Iliev I."/>
            <person name="Jaffe D."/>
            <person name="Jones C."/>
            <person name="Kamal M."/>
            <person name="Kamat A."/>
            <person name="Kamvysselis M."/>
            <person name="Karlsson E."/>
            <person name="Kells C."/>
            <person name="Kieu A."/>
            <person name="Kisner P."/>
            <person name="Kodira C."/>
            <person name="Kulbokas E."/>
            <person name="Labutti K."/>
            <person name="Lama D."/>
            <person name="Landers T."/>
            <person name="Leger J."/>
            <person name="Levine S."/>
            <person name="Lewis D."/>
            <person name="Lewis T."/>
            <person name="Lindblad-toh K."/>
            <person name="Liu X."/>
            <person name="Lokyitsang T."/>
            <person name="Lokyitsang Y."/>
            <person name="Lucien O."/>
            <person name="Lui A."/>
            <person name="Ma L.J."/>
            <person name="Mabbitt R."/>
            <person name="Macdonald J."/>
            <person name="Maclean C."/>
            <person name="Major J."/>
            <person name="Manning J."/>
            <person name="Marabella R."/>
            <person name="Maru K."/>
            <person name="Matthews C."/>
            <person name="Mauceli E."/>
            <person name="Mccarthy M."/>
            <person name="Mcdonough S."/>
            <person name="Mcghee T."/>
            <person name="Meldrim J."/>
            <person name="Meneus L."/>
            <person name="Mesirov J."/>
            <person name="Mihalev A."/>
            <person name="Mihova T."/>
            <person name="Mikkelsen T."/>
            <person name="Mlenga V."/>
            <person name="Moru K."/>
            <person name="Mozes J."/>
            <person name="Mulrain L."/>
            <person name="Munson G."/>
            <person name="Naylor J."/>
            <person name="Newes C."/>
            <person name="Nguyen C."/>
            <person name="Nguyen N."/>
            <person name="Nguyen T."/>
            <person name="Nicol R."/>
            <person name="Nielsen C."/>
            <person name="Nizzari M."/>
            <person name="Norbu C."/>
            <person name="Norbu N."/>
            <person name="O'donnell P."/>
            <person name="Okoawo O."/>
            <person name="O'leary S."/>
            <person name="Omotosho B."/>
            <person name="O'neill K."/>
            <person name="Osman S."/>
            <person name="Parker S."/>
            <person name="Perrin D."/>
            <person name="Phunkhang P."/>
            <person name="Piqani B."/>
            <person name="Purcell S."/>
            <person name="Rachupka T."/>
            <person name="Ramasamy U."/>
            <person name="Rameau R."/>
            <person name="Ray V."/>
            <person name="Raymond C."/>
            <person name="Retta R."/>
            <person name="Richardson S."/>
            <person name="Rise C."/>
            <person name="Rodriguez J."/>
            <person name="Rogers J."/>
            <person name="Rogov P."/>
            <person name="Rutman M."/>
            <person name="Schupbach R."/>
            <person name="Seaman C."/>
            <person name="Settipalli S."/>
            <person name="Sharpe T."/>
            <person name="Sheridan J."/>
            <person name="Sherpa N."/>
            <person name="Shi J."/>
            <person name="Smirnov S."/>
            <person name="Smith C."/>
            <person name="Sougnez C."/>
            <person name="Spencer B."/>
            <person name="Stalker J."/>
            <person name="Stange-thomann N."/>
            <person name="Stavropoulos S."/>
            <person name="Stetson K."/>
            <person name="Stone C."/>
            <person name="Stone S."/>
            <person name="Stubbs M."/>
            <person name="Talamas J."/>
            <person name="Tchuinga P."/>
            <person name="Tenzing P."/>
            <person name="Tesfaye S."/>
            <person name="Theodore J."/>
            <person name="Thoulutsang Y."/>
            <person name="Topham K."/>
            <person name="Towey S."/>
            <person name="Tsamla T."/>
            <person name="Tsomo N."/>
            <person name="Vallee D."/>
            <person name="Vassiliev H."/>
            <person name="Venkataraman V."/>
            <person name="Vinson J."/>
            <person name="Vo A."/>
            <person name="Wade C."/>
            <person name="Wang S."/>
            <person name="Wangchuk T."/>
            <person name="Wangdi T."/>
            <person name="Whittaker C."/>
            <person name="Wilkinson J."/>
            <person name="Wu Y."/>
            <person name="Wyman D."/>
            <person name="Yadav S."/>
            <person name="Yang S."/>
            <person name="Yang X."/>
            <person name="Yeager S."/>
            <person name="Yee E."/>
            <person name="Young G."/>
            <person name="Zainoun J."/>
            <person name="Zembeck L."/>
            <person name="Zimmer A."/>
            <person name="Zody M."/>
            <person name="Lander E."/>
        </authorList>
    </citation>
    <scope>NUCLEOTIDE SEQUENCE [LARGE SCALE GENOMIC DNA]</scope>
</reference>
<proteinExistence type="predicted"/>
<dbReference type="GO" id="GO:0061512">
    <property type="term" value="P:protein localization to cilium"/>
    <property type="evidence" value="ECO:0007669"/>
    <property type="project" value="TreeGrafter"/>
</dbReference>
<dbReference type="Proteomes" id="UP000007875">
    <property type="component" value="Unassembled WGS sequence"/>
</dbReference>
<evidence type="ECO:0000256" key="1">
    <source>
        <dbReference type="ARBA" id="ARBA00004138"/>
    </source>
</evidence>
<comment type="subcellular location">
    <subcellularLocation>
        <location evidence="1">Cell projection</location>
        <location evidence="1">Cilium</location>
    </subcellularLocation>
</comment>
<dbReference type="eggNOG" id="ENOG502RYYR">
    <property type="taxonomic scope" value="Eukaryota"/>
</dbReference>
<dbReference type="GO" id="GO:0036064">
    <property type="term" value="C:ciliary basal body"/>
    <property type="evidence" value="ECO:0007669"/>
    <property type="project" value="Ensembl"/>
</dbReference>
<feature type="coiled-coil region" evidence="4">
    <location>
        <begin position="80"/>
        <end position="118"/>
    </location>
</feature>
<dbReference type="GO" id="GO:0060271">
    <property type="term" value="P:cilium assembly"/>
    <property type="evidence" value="ECO:0007669"/>
    <property type="project" value="TreeGrafter"/>
</dbReference>
<reference evidence="5" key="2">
    <citation type="submission" date="2025-08" db="UniProtKB">
        <authorList>
            <consortium name="Ensembl"/>
        </authorList>
    </citation>
    <scope>IDENTIFICATION</scope>
</reference>
<keyword evidence="6" id="KW-1185">Reference proteome</keyword>
<evidence type="ECO:0008006" key="7">
    <source>
        <dbReference type="Google" id="ProtNLM"/>
    </source>
</evidence>
<organism evidence="5 6">
    <name type="scientific">Ciona savignyi</name>
    <name type="common">Pacific transparent sea squirt</name>
    <dbReference type="NCBI Taxonomy" id="51511"/>
    <lineage>
        <taxon>Eukaryota</taxon>
        <taxon>Metazoa</taxon>
        <taxon>Chordata</taxon>
        <taxon>Tunicata</taxon>
        <taxon>Ascidiacea</taxon>
        <taxon>Phlebobranchia</taxon>
        <taxon>Cionidae</taxon>
        <taxon>Ciona</taxon>
    </lineage>
</organism>
<evidence type="ECO:0000256" key="4">
    <source>
        <dbReference type="SAM" id="Coils"/>
    </source>
</evidence>
<evidence type="ECO:0000256" key="3">
    <source>
        <dbReference type="ARBA" id="ARBA00023273"/>
    </source>
</evidence>
<dbReference type="InterPro" id="IPR028172">
    <property type="entry name" value="FT20"/>
</dbReference>
<dbReference type="GO" id="GO:0005930">
    <property type="term" value="C:axoneme"/>
    <property type="evidence" value="ECO:0007669"/>
    <property type="project" value="Ensembl"/>
</dbReference>
<dbReference type="PANTHER" id="PTHR31978:SF1">
    <property type="entry name" value="INTRAFLAGELLAR TRANSPORT PROTEIN 20 HOMOLOG"/>
    <property type="match status" value="1"/>
</dbReference>
<keyword evidence="2 4" id="KW-0175">Coiled coil</keyword>
<dbReference type="PANTHER" id="PTHR31978">
    <property type="entry name" value="INTRAFLAGELLAR TRANSPORT PROTEIN 20 HOMOLOG"/>
    <property type="match status" value="1"/>
</dbReference>
<dbReference type="FunCoup" id="H2ZKX7">
    <property type="interactions" value="1"/>
</dbReference>
<dbReference type="STRING" id="51511.ENSCSAVP00000018243"/>
<dbReference type="OMA" id="TMAKQRQ"/>
<evidence type="ECO:0000313" key="6">
    <source>
        <dbReference type="Proteomes" id="UP000007875"/>
    </source>
</evidence>
<dbReference type="GO" id="GO:0005813">
    <property type="term" value="C:centrosome"/>
    <property type="evidence" value="ECO:0007669"/>
    <property type="project" value="TreeGrafter"/>
</dbReference>
<dbReference type="GO" id="GO:0030990">
    <property type="term" value="C:intraciliary transport particle"/>
    <property type="evidence" value="ECO:0007669"/>
    <property type="project" value="TreeGrafter"/>
</dbReference>
<name>H2ZKX7_CIOSA</name>
<accession>H2ZKX7</accession>
<sequence>MISDDILTKAGLHFDEVNKLRVLDPESSQQTSELKDECHEFVSKIDQFQKLVGSFITMTDEIAKEVENEKMKAIGSRNMLKSIAKQRESQQQQLKALIAEKKTQLERLNVQHQSLRKQEAEQREFIDQFSAA</sequence>
<keyword evidence="3" id="KW-0966">Cell projection</keyword>
<evidence type="ECO:0000256" key="2">
    <source>
        <dbReference type="ARBA" id="ARBA00023054"/>
    </source>
</evidence>
<dbReference type="GO" id="GO:0097730">
    <property type="term" value="C:non-motile cilium"/>
    <property type="evidence" value="ECO:0007669"/>
    <property type="project" value="TreeGrafter"/>
</dbReference>
<dbReference type="AlphaFoldDB" id="H2ZKX7"/>
<reference evidence="5" key="3">
    <citation type="submission" date="2025-09" db="UniProtKB">
        <authorList>
            <consortium name="Ensembl"/>
        </authorList>
    </citation>
    <scope>IDENTIFICATION</scope>
</reference>
<dbReference type="Ensembl" id="ENSCSAVT00000018441.1">
    <property type="protein sequence ID" value="ENSCSAVP00000018243.1"/>
    <property type="gene ID" value="ENSCSAVG00000010727.1"/>
</dbReference>
<dbReference type="Pfam" id="PF14931">
    <property type="entry name" value="IFT20"/>
    <property type="match status" value="1"/>
</dbReference>
<protein>
    <recommendedName>
        <fullName evidence="7">Intraflagellar transport protein 20 homolog</fullName>
    </recommendedName>
</protein>
<evidence type="ECO:0000313" key="5">
    <source>
        <dbReference type="Ensembl" id="ENSCSAVP00000018243.1"/>
    </source>
</evidence>
<dbReference type="HOGENOM" id="CLU_134163_2_0_1"/>
<dbReference type="GeneTree" id="ENSGT00390000003413"/>
<dbReference type="InParanoid" id="H2ZKX7"/>